<evidence type="ECO:0000313" key="10">
    <source>
        <dbReference type="Proteomes" id="UP000265520"/>
    </source>
</evidence>
<evidence type="ECO:0000256" key="6">
    <source>
        <dbReference type="ARBA" id="ARBA00022801"/>
    </source>
</evidence>
<dbReference type="GO" id="GO:0006508">
    <property type="term" value="P:proteolysis"/>
    <property type="evidence" value="ECO:0007669"/>
    <property type="project" value="UniProtKB-KW"/>
</dbReference>
<dbReference type="InterPro" id="IPR043128">
    <property type="entry name" value="Rev_trsase/Diguanyl_cyclase"/>
</dbReference>
<feature type="domain" description="Reverse transcriptase" evidence="8">
    <location>
        <begin position="1"/>
        <end position="196"/>
    </location>
</feature>
<dbReference type="Proteomes" id="UP000265520">
    <property type="component" value="Unassembled WGS sequence"/>
</dbReference>
<evidence type="ECO:0000313" key="9">
    <source>
        <dbReference type="EMBL" id="MCI07690.1"/>
    </source>
</evidence>
<dbReference type="InterPro" id="IPR053134">
    <property type="entry name" value="RNA-dir_DNA_polymerase"/>
</dbReference>
<keyword evidence="6" id="KW-0378">Hydrolase</keyword>
<evidence type="ECO:0000256" key="2">
    <source>
        <dbReference type="ARBA" id="ARBA00022679"/>
    </source>
</evidence>
<organism evidence="9 10">
    <name type="scientific">Trifolium medium</name>
    <dbReference type="NCBI Taxonomy" id="97028"/>
    <lineage>
        <taxon>Eukaryota</taxon>
        <taxon>Viridiplantae</taxon>
        <taxon>Streptophyta</taxon>
        <taxon>Embryophyta</taxon>
        <taxon>Tracheophyta</taxon>
        <taxon>Spermatophyta</taxon>
        <taxon>Magnoliopsida</taxon>
        <taxon>eudicotyledons</taxon>
        <taxon>Gunneridae</taxon>
        <taxon>Pentapetalae</taxon>
        <taxon>rosids</taxon>
        <taxon>fabids</taxon>
        <taxon>Fabales</taxon>
        <taxon>Fabaceae</taxon>
        <taxon>Papilionoideae</taxon>
        <taxon>50 kb inversion clade</taxon>
        <taxon>NPAAA clade</taxon>
        <taxon>Hologalegina</taxon>
        <taxon>IRL clade</taxon>
        <taxon>Trifolieae</taxon>
        <taxon>Trifolium</taxon>
    </lineage>
</organism>
<dbReference type="PANTHER" id="PTHR24559:SF450">
    <property type="entry name" value="RNA-DIRECTED DNA POLYMERASE HOMOLOG"/>
    <property type="match status" value="1"/>
</dbReference>
<accession>A0A392P8E2</accession>
<keyword evidence="7" id="KW-0695">RNA-directed DNA polymerase</keyword>
<feature type="non-terminal residue" evidence="9">
    <location>
        <position position="240"/>
    </location>
</feature>
<proteinExistence type="predicted"/>
<dbReference type="EMBL" id="LXQA010066301">
    <property type="protein sequence ID" value="MCI07690.1"/>
    <property type="molecule type" value="Genomic_DNA"/>
</dbReference>
<evidence type="ECO:0000256" key="3">
    <source>
        <dbReference type="ARBA" id="ARBA00022695"/>
    </source>
</evidence>
<dbReference type="GO" id="GO:0008233">
    <property type="term" value="F:peptidase activity"/>
    <property type="evidence" value="ECO:0007669"/>
    <property type="project" value="UniProtKB-KW"/>
</dbReference>
<dbReference type="Gene3D" id="3.10.10.10">
    <property type="entry name" value="HIV Type 1 Reverse Transcriptase, subunit A, domain 1"/>
    <property type="match status" value="2"/>
</dbReference>
<dbReference type="FunFam" id="3.10.10.10:FF:000007">
    <property type="entry name" value="Retrovirus-related Pol polyprotein from transposon 17.6-like Protein"/>
    <property type="match status" value="1"/>
</dbReference>
<dbReference type="InterPro" id="IPR043502">
    <property type="entry name" value="DNA/RNA_pol_sf"/>
</dbReference>
<evidence type="ECO:0000259" key="8">
    <source>
        <dbReference type="PROSITE" id="PS50878"/>
    </source>
</evidence>
<keyword evidence="4" id="KW-0540">Nuclease</keyword>
<evidence type="ECO:0000256" key="4">
    <source>
        <dbReference type="ARBA" id="ARBA00022722"/>
    </source>
</evidence>
<comment type="caution">
    <text evidence="9">The sequence shown here is derived from an EMBL/GenBank/DDBJ whole genome shotgun (WGS) entry which is preliminary data.</text>
</comment>
<evidence type="ECO:0000256" key="5">
    <source>
        <dbReference type="ARBA" id="ARBA00022759"/>
    </source>
</evidence>
<evidence type="ECO:0000256" key="7">
    <source>
        <dbReference type="ARBA" id="ARBA00022918"/>
    </source>
</evidence>
<dbReference type="CDD" id="cd01647">
    <property type="entry name" value="RT_LTR"/>
    <property type="match status" value="1"/>
</dbReference>
<dbReference type="PANTHER" id="PTHR24559">
    <property type="entry name" value="TRANSPOSON TY3-I GAG-POL POLYPROTEIN"/>
    <property type="match status" value="1"/>
</dbReference>
<feature type="non-terminal residue" evidence="9">
    <location>
        <position position="1"/>
    </location>
</feature>
<keyword evidence="5" id="KW-0255">Endonuclease</keyword>
<protein>
    <recommendedName>
        <fullName evidence="8">Reverse transcriptase domain-containing protein</fullName>
    </recommendedName>
</protein>
<sequence>EPTALPPPRHGFDHKIPLKEGVEPFNLHPYRFSLVQKDVIDKLVQDMLAQGIVQHSTSPFASPTILVRKKDGSWRLFIFSKLDMRSGYHQLRMAPGEEYKTAFKTHSGHFEYLVMPFGLTNAPASFQSLMNHVFQPFLRKFVIVFFDDLLVYSHSIQDHYIHLRLIFQAIRDNHLFLNQSKCHFALPKVEYLGHFITQEGVSTDPVKIKAVSSWPIPQNLKQLRGFLGLAGYYRRFVKDF</sequence>
<dbReference type="InterPro" id="IPR000477">
    <property type="entry name" value="RT_dom"/>
</dbReference>
<dbReference type="GO" id="GO:0003964">
    <property type="term" value="F:RNA-directed DNA polymerase activity"/>
    <property type="evidence" value="ECO:0007669"/>
    <property type="project" value="UniProtKB-KW"/>
</dbReference>
<evidence type="ECO:0000256" key="1">
    <source>
        <dbReference type="ARBA" id="ARBA00022670"/>
    </source>
</evidence>
<keyword evidence="2" id="KW-0808">Transferase</keyword>
<keyword evidence="10" id="KW-1185">Reference proteome</keyword>
<dbReference type="SUPFAM" id="SSF56672">
    <property type="entry name" value="DNA/RNA polymerases"/>
    <property type="match status" value="1"/>
</dbReference>
<dbReference type="Pfam" id="PF00078">
    <property type="entry name" value="RVT_1"/>
    <property type="match status" value="1"/>
</dbReference>
<keyword evidence="1" id="KW-0645">Protease</keyword>
<name>A0A392P8E2_9FABA</name>
<dbReference type="AlphaFoldDB" id="A0A392P8E2"/>
<keyword evidence="3" id="KW-0548">Nucleotidyltransferase</keyword>
<dbReference type="PROSITE" id="PS50878">
    <property type="entry name" value="RT_POL"/>
    <property type="match status" value="1"/>
</dbReference>
<reference evidence="9 10" key="1">
    <citation type="journal article" date="2018" name="Front. Plant Sci.">
        <title>Red Clover (Trifolium pratense) and Zigzag Clover (T. medium) - A Picture of Genomic Similarities and Differences.</title>
        <authorList>
            <person name="Dluhosova J."/>
            <person name="Istvanek J."/>
            <person name="Nedelnik J."/>
            <person name="Repkova J."/>
        </authorList>
    </citation>
    <scope>NUCLEOTIDE SEQUENCE [LARGE SCALE GENOMIC DNA]</scope>
    <source>
        <strain evidence="10">cv. 10/8</strain>
        <tissue evidence="9">Leaf</tissue>
    </source>
</reference>
<dbReference type="GO" id="GO:0004519">
    <property type="term" value="F:endonuclease activity"/>
    <property type="evidence" value="ECO:0007669"/>
    <property type="project" value="UniProtKB-KW"/>
</dbReference>
<dbReference type="Gene3D" id="3.30.70.270">
    <property type="match status" value="2"/>
</dbReference>